<protein>
    <recommendedName>
        <fullName evidence="3">CTLH domain-containing protein</fullName>
    </recommendedName>
</protein>
<accession>A0A0J7YMZ9</accession>
<feature type="non-terminal residue" evidence="1">
    <location>
        <position position="126"/>
    </location>
</feature>
<dbReference type="Gramene" id="KMS64951">
    <property type="protein sequence ID" value="KMS64951"/>
    <property type="gene ID" value="BVRB_040960"/>
</dbReference>
<dbReference type="OrthoDB" id="538223at2759"/>
<dbReference type="PANTHER" id="PTHR22848">
    <property type="entry name" value="WD40 REPEAT PROTEIN"/>
    <property type="match status" value="1"/>
</dbReference>
<dbReference type="GO" id="GO:0000398">
    <property type="term" value="P:mRNA splicing, via spliceosome"/>
    <property type="evidence" value="ECO:0007669"/>
    <property type="project" value="InterPro"/>
</dbReference>
<dbReference type="Proteomes" id="UP000035740">
    <property type="component" value="Unassembled WGS sequence"/>
</dbReference>
<evidence type="ECO:0000313" key="1">
    <source>
        <dbReference type="EMBL" id="KMS64951.1"/>
    </source>
</evidence>
<dbReference type="EMBL" id="KQ117797">
    <property type="protein sequence ID" value="KMS64951.1"/>
    <property type="molecule type" value="Genomic_DNA"/>
</dbReference>
<reference evidence="1 2" key="1">
    <citation type="journal article" date="2014" name="Nature">
        <title>The genome of the recently domesticated crop plant sugar beet (Beta vulgaris).</title>
        <authorList>
            <person name="Dohm J.C."/>
            <person name="Minoche A.E."/>
            <person name="Holtgrawe D."/>
            <person name="Capella-Gutierrez S."/>
            <person name="Zakrzewski F."/>
            <person name="Tafer H."/>
            <person name="Rupp O."/>
            <person name="Sorensen T.R."/>
            <person name="Stracke R."/>
            <person name="Reinhardt R."/>
            <person name="Goesmann A."/>
            <person name="Kraft T."/>
            <person name="Schulz B."/>
            <person name="Stadler P.F."/>
            <person name="Schmidt T."/>
            <person name="Gabaldon T."/>
            <person name="Lehrach H."/>
            <person name="Weisshaar B."/>
            <person name="Himmelbauer H."/>
        </authorList>
    </citation>
    <scope>NUCLEOTIDE SEQUENCE [LARGE SCALE GENOMIC DNA]</scope>
    <source>
        <tissue evidence="1">Taproot</tissue>
    </source>
</reference>
<organism evidence="1 2">
    <name type="scientific">Beta vulgaris subsp. vulgaris</name>
    <name type="common">Beet</name>
    <dbReference type="NCBI Taxonomy" id="3555"/>
    <lineage>
        <taxon>Eukaryota</taxon>
        <taxon>Viridiplantae</taxon>
        <taxon>Streptophyta</taxon>
        <taxon>Embryophyta</taxon>
        <taxon>Tracheophyta</taxon>
        <taxon>Spermatophyta</taxon>
        <taxon>Magnoliopsida</taxon>
        <taxon>eudicotyledons</taxon>
        <taxon>Gunneridae</taxon>
        <taxon>Pentapetalae</taxon>
        <taxon>Caryophyllales</taxon>
        <taxon>Chenopodiaceae</taxon>
        <taxon>Betoideae</taxon>
        <taxon>Beta</taxon>
    </lineage>
</organism>
<keyword evidence="2" id="KW-1185">Reference proteome</keyword>
<proteinExistence type="predicted"/>
<sequence length="126" mass="14179">MKTFLSHVRHGRWDYVLDMVPASLPAPLAHELYEHIVIELAELGDTDTGRALLRSSPSLADLRNVDINRYRRLERILGQPHFTPSEAYPGKETKSSRRNAIAIQLEAELATVPPSRLLSLITQAVK</sequence>
<dbReference type="InterPro" id="IPR045184">
    <property type="entry name" value="SMU1"/>
</dbReference>
<evidence type="ECO:0008006" key="3">
    <source>
        <dbReference type="Google" id="ProtNLM"/>
    </source>
</evidence>
<name>A0A0J7YMZ9_BETVV</name>
<dbReference type="AlphaFoldDB" id="A0A0J7YMZ9"/>
<evidence type="ECO:0000313" key="2">
    <source>
        <dbReference type="Proteomes" id="UP000035740"/>
    </source>
</evidence>
<gene>
    <name evidence="1" type="ORF">BVRB_040960</name>
</gene>